<dbReference type="Proteomes" id="UP000001239">
    <property type="component" value="Segment"/>
</dbReference>
<dbReference type="GeneID" id="5176684"/>
<evidence type="ECO:0000313" key="1">
    <source>
        <dbReference type="EMBL" id="CAG27106.1"/>
    </source>
</evidence>
<sequence>MHALPLTQKLLCSCHTHTMVSVMVESGSASIRVFMIFPWIPTPPGEPSRSPMFDENSPNYRWYLDHTTASEAFNLLANGKPAKGHTLQELEHALLAVA</sequence>
<reference evidence="1 2" key="3">
    <citation type="journal article" date="2004" name="Bioinformatics">
        <title>PHIRE, a deterministic approach to reveal regulatory elements in bacteriophage genomes.</title>
        <authorList>
            <person name="Lavigne R."/>
            <person name="Sun W.D."/>
            <person name="Volckaert G."/>
        </authorList>
    </citation>
    <scope>NUCLEOTIDE SEQUENCE [LARGE SCALE GENOMIC DNA]</scope>
</reference>
<reference evidence="1 2" key="4">
    <citation type="journal article" date="2005" name="J. Mol. Biol.">
        <title>Genome comparison of Pseudomonas aeruginosa large phages.</title>
        <authorList>
            <person name="Hertveldt K."/>
            <person name="Lavigne R."/>
            <person name="Pleteneva E."/>
            <person name="Sernova N."/>
            <person name="Kurochkina L."/>
            <person name="Korchevskii R."/>
            <person name="Robben J."/>
            <person name="Mesyanzhinov V."/>
            <person name="Krylov V.N."/>
            <person name="Volckaert G."/>
        </authorList>
    </citation>
    <scope>NUCLEOTIDE SEQUENCE</scope>
</reference>
<accession>Q2Z169</accession>
<name>Q2Z169_9CAUD</name>
<organism evidence="1 2">
    <name type="scientific">Pseudomonas phage EL</name>
    <dbReference type="NCBI Taxonomy" id="273133"/>
    <lineage>
        <taxon>Viruses</taxon>
        <taxon>Duplodnaviria</taxon>
        <taxon>Heunggongvirae</taxon>
        <taxon>Uroviricota</taxon>
        <taxon>Caudoviricetes</taxon>
        <taxon>Chimalliviridae</taxon>
        <taxon>Elvirus</taxon>
        <taxon>Elvirus EL</taxon>
    </lineage>
</organism>
<evidence type="ECO:0000313" key="2">
    <source>
        <dbReference type="Proteomes" id="UP000001239"/>
    </source>
</evidence>
<reference evidence="1 2" key="2">
    <citation type="journal article" date="2003" name="Res. Microbiol.">
        <title>Myoviridae bacteriophages of Pseudomonas aeruginosa: a long and complex evolutionary pathway.</title>
        <authorList>
            <person name="Krylov V.N."/>
            <person name="Pleteneva E.A."/>
            <person name="Bourkalsteva M.V."/>
            <person name="Shaburova O.V."/>
            <person name="Volckaert G."/>
            <person name="Sykilinda N.N."/>
            <person name="Kurochkina L.P."/>
            <person name="Mesyanzhinov V.V."/>
        </authorList>
    </citation>
    <scope>NUCLEOTIDE SEQUENCE [LARGE SCALE GENOMIC DNA]</scope>
</reference>
<dbReference type="RefSeq" id="YP_418045.1">
    <property type="nucleotide sequence ID" value="NC_007623.1"/>
</dbReference>
<dbReference type="KEGG" id="vg:5176684"/>
<reference evidence="1 2" key="1">
    <citation type="journal article" date="2002" name="Genetika">
        <title>Phenogenetic characterization of a group of giant Phi KZ-like bacteriophages of Pseudomonas aeruginosa].</title>
        <authorList>
            <person name="Burkal'tseva M.V."/>
            <person name="Krylov V.N."/>
            <person name="Pleteneva E.A."/>
            <person name="Shaburova O.V."/>
            <person name="Krylov S.V."/>
            <person name="Volckaert G."/>
            <person name="Sykilinda N.N."/>
            <person name="Kurochkina L.P."/>
            <person name="Mesyanzhinov V.V."/>
        </authorList>
    </citation>
    <scope>NUCLEOTIDE SEQUENCE [LARGE SCALE GENOMIC DNA]</scope>
</reference>
<proteinExistence type="predicted"/>
<dbReference type="EMBL" id="AJ697969">
    <property type="protein sequence ID" value="CAG27106.1"/>
    <property type="molecule type" value="Genomic_DNA"/>
</dbReference>
<protein>
    <submittedName>
        <fullName evidence="1">Uncharacterized protein</fullName>
    </submittedName>
</protein>
<keyword evidence="2" id="KW-1185">Reference proteome</keyword>